<dbReference type="STRING" id="240176.A8N5D3"/>
<dbReference type="KEGG" id="cci:CC1G_04511"/>
<feature type="compositionally biased region" description="Polar residues" evidence="1">
    <location>
        <begin position="106"/>
        <end position="116"/>
    </location>
</feature>
<sequence length="958" mass="93219">MRSFYILIPTLTVVNMGLAIPHQRIGLQHRRQVHAADFAAATPPALVQTPDVADASKAAQILNRRGLFGSDGVLKNFFSGHSSSSDTSTSSNPVSDDVDSQLSSLGANTNSVTTGSKGADVVLGQGSTGGTFGQNGVVLPVSPFSSPSLPVKAPNTGTIGLPVSPAAGNSGSTASTIESSLTGSANSGVDSLPAGSLPNAGSLPLNAGSTAAGSIPVSPASGGAVLPGSSLPVSGAGSLPLNAGGAVSGSPIPISPASGGVILPGNLDSNGYPLPVGSLPNTGAAGPSTSVIGSGSLPVNLDSNGNPLPVGSAPGTASLPFNAGSSVPINPVSGGVSTSVSPGSGAFPVNLDSNGNPLPVGSVPNTSSLPFNVGSSVPINPASGGVSLPGNLDANGNPLPIGSVPAAGSIPLSASTTTTGSFSPGSGSLPASLDSNGNPLPVSSIPNAGPLPLNAGSTTGSLPINPGAYTGSLPVNADSGANTLPQAIGSDLTTGSLPLGDGSSNAGSLPVSTGAFGPLPVSPGSLPNGSISSGSTSSTSVSSGSIPVPGSNGGVVLPGNAGNTIVSDVNGAGSTANSIPVFSGSTGVSPAPIAIPGSNVGVVPGNTVGTGASSNAGTGGSPNVIASFPGTSLPYTNGFNPSGNSGAIVAPIPIPSGNANSNILNDGYTPSLPVPVASNGGNPLDNFDFDLSKDPKSPLGAPTLTSTLDHQADSKAAGISLPVSPSDTIDKTSTIVTNKKPVPAVTDKSDMDVSVGNDHDGSTTDHGVGVHDSESSSDILSKFFGWFGGSKSPASSVLPSTGSGDGWSSVADDLPVDITAVTGDDTTSGALPVDIEDLGLDITSLPTDSDLPSVPVDLSGLPVDVSGITGEPSDSDSESTDATLPIGIVPVLDSDYSEDESDSDTKHWGSPLNLGKDLLDGETWVEDSEKDDQDSHEDWTNSVSKLLDRRSRFFASLN</sequence>
<comment type="caution">
    <text evidence="2">The sequence shown here is derived from an EMBL/GenBank/DDBJ whole genome shotgun (WGS) entry which is preliminary data.</text>
</comment>
<keyword evidence="3" id="KW-1185">Reference proteome</keyword>
<feature type="compositionally biased region" description="Polar residues" evidence="1">
    <location>
        <begin position="167"/>
        <end position="186"/>
    </location>
</feature>
<protein>
    <submittedName>
        <fullName evidence="2">Uncharacterized protein</fullName>
    </submittedName>
</protein>
<dbReference type="AlphaFoldDB" id="A8N5D3"/>
<dbReference type="InParanoid" id="A8N5D3"/>
<evidence type="ECO:0000256" key="1">
    <source>
        <dbReference type="SAM" id="MobiDB-lite"/>
    </source>
</evidence>
<evidence type="ECO:0000313" key="2">
    <source>
        <dbReference type="EMBL" id="EAU91743.2"/>
    </source>
</evidence>
<evidence type="ECO:0000313" key="3">
    <source>
        <dbReference type="Proteomes" id="UP000001861"/>
    </source>
</evidence>
<dbReference type="GeneID" id="6006516"/>
<proteinExistence type="predicted"/>
<dbReference type="EMBL" id="AACS02000003">
    <property type="protein sequence ID" value="EAU91743.2"/>
    <property type="molecule type" value="Genomic_DNA"/>
</dbReference>
<feature type="region of interest" description="Disordered" evidence="1">
    <location>
        <begin position="846"/>
        <end position="882"/>
    </location>
</feature>
<feature type="compositionally biased region" description="Low complexity" evidence="1">
    <location>
        <begin position="82"/>
        <end position="105"/>
    </location>
</feature>
<accession>A8N5D3</accession>
<feature type="compositionally biased region" description="Low complexity" evidence="1">
    <location>
        <begin position="522"/>
        <end position="546"/>
    </location>
</feature>
<feature type="region of interest" description="Disordered" evidence="1">
    <location>
        <begin position="81"/>
        <end position="117"/>
    </location>
</feature>
<feature type="region of interest" description="Disordered" evidence="1">
    <location>
        <begin position="415"/>
        <end position="438"/>
    </location>
</feature>
<organism evidence="2 3">
    <name type="scientific">Coprinopsis cinerea (strain Okayama-7 / 130 / ATCC MYA-4618 / FGSC 9003)</name>
    <name type="common">Inky cap fungus</name>
    <name type="synonym">Hormographiella aspergillata</name>
    <dbReference type="NCBI Taxonomy" id="240176"/>
    <lineage>
        <taxon>Eukaryota</taxon>
        <taxon>Fungi</taxon>
        <taxon>Dikarya</taxon>
        <taxon>Basidiomycota</taxon>
        <taxon>Agaricomycotina</taxon>
        <taxon>Agaricomycetes</taxon>
        <taxon>Agaricomycetidae</taxon>
        <taxon>Agaricales</taxon>
        <taxon>Agaricineae</taxon>
        <taxon>Psathyrellaceae</taxon>
        <taxon>Coprinopsis</taxon>
    </lineage>
</organism>
<feature type="region of interest" description="Disordered" evidence="1">
    <location>
        <begin position="894"/>
        <end position="921"/>
    </location>
</feature>
<gene>
    <name evidence="2" type="ORF">CC1G_04511</name>
</gene>
<feature type="compositionally biased region" description="Low complexity" evidence="1">
    <location>
        <begin position="415"/>
        <end position="433"/>
    </location>
</feature>
<dbReference type="VEuPathDB" id="FungiDB:CC1G_04511"/>
<feature type="region of interest" description="Disordered" evidence="1">
    <location>
        <begin position="166"/>
        <end position="186"/>
    </location>
</feature>
<feature type="region of interest" description="Disordered" evidence="1">
    <location>
        <begin position="520"/>
        <end position="546"/>
    </location>
</feature>
<dbReference type="HOGENOM" id="CLU_308162_0_0_1"/>
<name>A8N5D3_COPC7</name>
<dbReference type="Proteomes" id="UP000001861">
    <property type="component" value="Unassembled WGS sequence"/>
</dbReference>
<dbReference type="OMA" id="GSGNHYE"/>
<reference evidence="2 3" key="1">
    <citation type="journal article" date="2010" name="Proc. Natl. Acad. Sci. U.S.A.">
        <title>Insights into evolution of multicellular fungi from the assembled chromosomes of the mushroom Coprinopsis cinerea (Coprinus cinereus).</title>
        <authorList>
            <person name="Stajich J.E."/>
            <person name="Wilke S.K."/>
            <person name="Ahren D."/>
            <person name="Au C.H."/>
            <person name="Birren B.W."/>
            <person name="Borodovsky M."/>
            <person name="Burns C."/>
            <person name="Canback B."/>
            <person name="Casselton L.A."/>
            <person name="Cheng C.K."/>
            <person name="Deng J."/>
            <person name="Dietrich F.S."/>
            <person name="Fargo D.C."/>
            <person name="Farman M.L."/>
            <person name="Gathman A.C."/>
            <person name="Goldberg J."/>
            <person name="Guigo R."/>
            <person name="Hoegger P.J."/>
            <person name="Hooker J.B."/>
            <person name="Huggins A."/>
            <person name="James T.Y."/>
            <person name="Kamada T."/>
            <person name="Kilaru S."/>
            <person name="Kodira C."/>
            <person name="Kues U."/>
            <person name="Kupfer D."/>
            <person name="Kwan H.S."/>
            <person name="Lomsadze A."/>
            <person name="Li W."/>
            <person name="Lilly W.W."/>
            <person name="Ma L.J."/>
            <person name="Mackey A.J."/>
            <person name="Manning G."/>
            <person name="Martin F."/>
            <person name="Muraguchi H."/>
            <person name="Natvig D.O."/>
            <person name="Palmerini H."/>
            <person name="Ramesh M.A."/>
            <person name="Rehmeyer C.J."/>
            <person name="Roe B.A."/>
            <person name="Shenoy N."/>
            <person name="Stanke M."/>
            <person name="Ter-Hovhannisyan V."/>
            <person name="Tunlid A."/>
            <person name="Velagapudi R."/>
            <person name="Vision T.J."/>
            <person name="Zeng Q."/>
            <person name="Zolan M.E."/>
            <person name="Pukkila P.J."/>
        </authorList>
    </citation>
    <scope>NUCLEOTIDE SEQUENCE [LARGE SCALE GENOMIC DNA]</scope>
    <source>
        <strain evidence="3">Okayama-7 / 130 / ATCC MYA-4618 / FGSC 9003</strain>
    </source>
</reference>
<dbReference type="RefSeq" id="XP_001830078.2">
    <property type="nucleotide sequence ID" value="XM_001830026.2"/>
</dbReference>